<dbReference type="GO" id="GO:0000034">
    <property type="term" value="F:adenine deaminase activity"/>
    <property type="evidence" value="ECO:0007669"/>
    <property type="project" value="UniProtKB-UniRule"/>
</dbReference>
<evidence type="ECO:0000259" key="8">
    <source>
        <dbReference type="Pfam" id="PF00962"/>
    </source>
</evidence>
<dbReference type="SUPFAM" id="SSF51556">
    <property type="entry name" value="Metallo-dependent hydrolases"/>
    <property type="match status" value="1"/>
</dbReference>
<keyword evidence="5 7" id="KW-0546">Nucleotide metabolism</keyword>
<dbReference type="PROSITE" id="PS00485">
    <property type="entry name" value="A_DEAMINASE"/>
    <property type="match status" value="1"/>
</dbReference>
<dbReference type="EC" id="3.5.4.2" evidence="7"/>
<feature type="binding site" evidence="7">
    <location>
        <position position="19"/>
    </location>
    <ligand>
        <name>Zn(2+)</name>
        <dbReference type="ChEBI" id="CHEBI:29105"/>
        <note>catalytic</note>
    </ligand>
</feature>
<evidence type="ECO:0000256" key="4">
    <source>
        <dbReference type="ARBA" id="ARBA00022833"/>
    </source>
</evidence>
<dbReference type="HAMAP" id="MF_01962">
    <property type="entry name" value="Adenine_deaminase"/>
    <property type="match status" value="1"/>
</dbReference>
<evidence type="ECO:0000313" key="9">
    <source>
        <dbReference type="EMBL" id="PRQ72808.1"/>
    </source>
</evidence>
<dbReference type="InterPro" id="IPR028892">
    <property type="entry name" value="ADE"/>
</dbReference>
<keyword evidence="6 7" id="KW-0539">Nucleus</keyword>
<evidence type="ECO:0000313" key="10">
    <source>
        <dbReference type="Proteomes" id="UP000239560"/>
    </source>
</evidence>
<dbReference type="GO" id="GO:0043103">
    <property type="term" value="P:hypoxanthine salvage"/>
    <property type="evidence" value="ECO:0007669"/>
    <property type="project" value="UniProtKB-UniRule"/>
</dbReference>
<dbReference type="Proteomes" id="UP000239560">
    <property type="component" value="Unassembled WGS sequence"/>
</dbReference>
<dbReference type="GO" id="GO:0008270">
    <property type="term" value="F:zinc ion binding"/>
    <property type="evidence" value="ECO:0007669"/>
    <property type="project" value="UniProtKB-UniRule"/>
</dbReference>
<feature type="binding site" evidence="7">
    <location>
        <position position="289"/>
    </location>
    <ligand>
        <name>substrate</name>
    </ligand>
</feature>
<dbReference type="InterPro" id="IPR001365">
    <property type="entry name" value="A_deaminase_dom"/>
</dbReference>
<dbReference type="OrthoDB" id="272271at2759"/>
<reference evidence="9 10" key="1">
    <citation type="journal article" date="2018" name="Elife">
        <title>Functional genomics of lipid metabolism in the oleaginous yeast Rhodosporidium toruloides.</title>
        <authorList>
            <person name="Coradetti S.T."/>
            <person name="Pinel D."/>
            <person name="Geiselman G."/>
            <person name="Ito M."/>
            <person name="Mondo S."/>
            <person name="Reilly M.C."/>
            <person name="Cheng Y.F."/>
            <person name="Bauer S."/>
            <person name="Grigoriev I."/>
            <person name="Gladden J.M."/>
            <person name="Simmons B.A."/>
            <person name="Brem R."/>
            <person name="Arkin A.P."/>
            <person name="Skerker J.M."/>
        </authorList>
    </citation>
    <scope>NUCLEOTIDE SEQUENCE [LARGE SCALE GENOMIC DNA]</scope>
    <source>
        <strain evidence="9 10">NBRC 0880</strain>
    </source>
</reference>
<comment type="similarity">
    <text evidence="7">Belongs to the metallo-dependent hydrolases superfamily. Adenosine and AMP deaminases family. Adenine deaminase type 2 subfamily.</text>
</comment>
<feature type="binding site" evidence="7">
    <location>
        <position position="21"/>
    </location>
    <ligand>
        <name>Zn(2+)</name>
        <dbReference type="ChEBI" id="CHEBI:29105"/>
        <note>catalytic</note>
    </ligand>
</feature>
<gene>
    <name evidence="7" type="primary">AAH1</name>
    <name evidence="9" type="ORF">AAT19DRAFT_16732</name>
</gene>
<dbReference type="PANTHER" id="PTHR43114:SF6">
    <property type="entry name" value="ADENINE DEAMINASE"/>
    <property type="match status" value="1"/>
</dbReference>
<organism evidence="9 10">
    <name type="scientific">Rhodotorula toruloides</name>
    <name type="common">Yeast</name>
    <name type="synonym">Rhodosporidium toruloides</name>
    <dbReference type="NCBI Taxonomy" id="5286"/>
    <lineage>
        <taxon>Eukaryota</taxon>
        <taxon>Fungi</taxon>
        <taxon>Dikarya</taxon>
        <taxon>Basidiomycota</taxon>
        <taxon>Pucciniomycotina</taxon>
        <taxon>Microbotryomycetes</taxon>
        <taxon>Sporidiobolales</taxon>
        <taxon>Sporidiobolaceae</taxon>
        <taxon>Rhodotorula</taxon>
    </lineage>
</organism>
<sequence>MCSSNVTNFLRALPKCEHHIHIEGTLEPKMLFALAERHNIALDSSMYSTIPALEERYRNFANLDDFLAYFNKAMDVLLDEEDFAALAFAYMQRVHADGLVHAEVFFDPQAHTGRGVALSVVVNGLKKGLKQGELEFGISTELIMCFVKHLPVESALEAVAEMKPFVEKGDVIGLGADSSEKNNPPSKFAAVYSLARELHFPRLTMHSGEEGPADWVRQTVFDLGINRVDHGFHAADDEKLLEELARRETFLTLCPLSNVRLQVTPEGVHQSPIPLLLAKGVKFSLNSDDPAYFGAGYILDNYLAVHAAFNFPKSTWRRIAQNGIDGSWCSDARKAELSERLEEVMQQWEGKEI</sequence>
<dbReference type="Gene3D" id="3.20.20.140">
    <property type="entry name" value="Metal-dependent hydrolases"/>
    <property type="match status" value="1"/>
</dbReference>
<dbReference type="Pfam" id="PF00962">
    <property type="entry name" value="A_deaminase"/>
    <property type="match status" value="1"/>
</dbReference>
<feature type="site" description="Important for catalytic activity" evidence="7">
    <location>
        <position position="230"/>
    </location>
</feature>
<dbReference type="GO" id="GO:0009117">
    <property type="term" value="P:nucleotide metabolic process"/>
    <property type="evidence" value="ECO:0007669"/>
    <property type="project" value="UniProtKB-KW"/>
</dbReference>
<dbReference type="InterPro" id="IPR006330">
    <property type="entry name" value="Ado/ade_deaminase"/>
</dbReference>
<dbReference type="EMBL" id="LCTV02000009">
    <property type="protein sequence ID" value="PRQ72808.1"/>
    <property type="molecule type" value="Genomic_DNA"/>
</dbReference>
<dbReference type="InterPro" id="IPR032466">
    <property type="entry name" value="Metal_Hydrolase"/>
</dbReference>
<feature type="binding site" evidence="7">
    <location>
        <position position="288"/>
    </location>
    <ligand>
        <name>Zn(2+)</name>
        <dbReference type="ChEBI" id="CHEBI:29105"/>
        <note>catalytic</note>
    </ligand>
</feature>
<comment type="subcellular location">
    <subcellularLocation>
        <location evidence="7">Cytoplasm</location>
    </subcellularLocation>
    <subcellularLocation>
        <location evidence="7">Nucleus</location>
    </subcellularLocation>
</comment>
<dbReference type="GO" id="GO:0005829">
    <property type="term" value="C:cytosol"/>
    <property type="evidence" value="ECO:0007669"/>
    <property type="project" value="TreeGrafter"/>
</dbReference>
<feature type="active site" description="Proton donor" evidence="7">
    <location>
        <position position="209"/>
    </location>
</feature>
<keyword evidence="1 7" id="KW-0963">Cytoplasm</keyword>
<accession>A0A2T0A464</accession>
<comment type="caution">
    <text evidence="9">The sequence shown here is derived from an EMBL/GenBank/DDBJ whole genome shotgun (WGS) entry which is preliminary data.</text>
</comment>
<feature type="binding site" evidence="7">
    <location>
        <position position="206"/>
    </location>
    <ligand>
        <name>Zn(2+)</name>
        <dbReference type="ChEBI" id="CHEBI:29105"/>
        <note>catalytic</note>
    </ligand>
</feature>
<feature type="domain" description="Adenosine deaminase" evidence="8">
    <location>
        <begin position="14"/>
        <end position="343"/>
    </location>
</feature>
<name>A0A2T0A464_RHOTO</name>
<keyword evidence="4 7" id="KW-0862">Zinc</keyword>
<dbReference type="InterPro" id="IPR006650">
    <property type="entry name" value="A/AMP_deam_AS"/>
</dbReference>
<comment type="cofactor">
    <cofactor evidence="7">
        <name>Zn(2+)</name>
        <dbReference type="ChEBI" id="CHEBI:29105"/>
    </cofactor>
    <text evidence="7">Binds 1 zinc ion per subunit.</text>
</comment>
<protein>
    <recommendedName>
        <fullName evidence="7">Adenine deaminase</fullName>
        <shortName evidence="7">ADE</shortName>
        <ecNumber evidence="7">3.5.4.2</ecNumber>
    </recommendedName>
    <alternativeName>
        <fullName evidence="7">Adenine aminohydrolase</fullName>
        <shortName evidence="7">AAH</shortName>
    </alternativeName>
</protein>
<evidence type="ECO:0000256" key="5">
    <source>
        <dbReference type="ARBA" id="ARBA00023080"/>
    </source>
</evidence>
<dbReference type="GO" id="GO:0009168">
    <property type="term" value="P:purine ribonucleoside monophosphate biosynthetic process"/>
    <property type="evidence" value="ECO:0007669"/>
    <property type="project" value="InterPro"/>
</dbReference>
<dbReference type="NCBIfam" id="TIGR01430">
    <property type="entry name" value="aden_deam"/>
    <property type="match status" value="1"/>
</dbReference>
<evidence type="ECO:0000256" key="1">
    <source>
        <dbReference type="ARBA" id="ARBA00022490"/>
    </source>
</evidence>
<comment type="function">
    <text evidence="7">Catalyzes the hydrolytic deamination of adenine to hypoxanthine. Plays an important role in the purine salvage pathway and in nitrogen catabolism.</text>
</comment>
<evidence type="ECO:0000256" key="3">
    <source>
        <dbReference type="ARBA" id="ARBA00022801"/>
    </source>
</evidence>
<evidence type="ECO:0000256" key="2">
    <source>
        <dbReference type="ARBA" id="ARBA00022723"/>
    </source>
</evidence>
<dbReference type="AlphaFoldDB" id="A0A2T0A464"/>
<keyword evidence="2 7" id="KW-0479">Metal-binding</keyword>
<evidence type="ECO:0000256" key="7">
    <source>
        <dbReference type="HAMAP-Rule" id="MF_03145"/>
    </source>
</evidence>
<comment type="catalytic activity">
    <reaction evidence="7">
        <text>adenine + H2O + H(+) = hypoxanthine + NH4(+)</text>
        <dbReference type="Rhea" id="RHEA:23688"/>
        <dbReference type="ChEBI" id="CHEBI:15377"/>
        <dbReference type="ChEBI" id="CHEBI:15378"/>
        <dbReference type="ChEBI" id="CHEBI:16708"/>
        <dbReference type="ChEBI" id="CHEBI:17368"/>
        <dbReference type="ChEBI" id="CHEBI:28938"/>
        <dbReference type="EC" id="3.5.4.2"/>
    </reaction>
</comment>
<evidence type="ECO:0000256" key="6">
    <source>
        <dbReference type="ARBA" id="ARBA00023242"/>
    </source>
</evidence>
<proteinExistence type="inferred from homology"/>
<keyword evidence="3 7" id="KW-0378">Hydrolase</keyword>
<dbReference type="GO" id="GO:0005634">
    <property type="term" value="C:nucleus"/>
    <property type="evidence" value="ECO:0007669"/>
    <property type="project" value="UniProtKB-SubCell"/>
</dbReference>
<dbReference type="PANTHER" id="PTHR43114">
    <property type="entry name" value="ADENINE DEAMINASE"/>
    <property type="match status" value="1"/>
</dbReference>
<dbReference type="GO" id="GO:0006146">
    <property type="term" value="P:adenine catabolic process"/>
    <property type="evidence" value="ECO:0007669"/>
    <property type="project" value="UniProtKB-UniRule"/>
</dbReference>